<dbReference type="InterPro" id="IPR029448">
    <property type="entry name" value="FANCD2"/>
</dbReference>
<comment type="similarity">
    <text evidence="5">Belongs to the Fanconi anemia protein FANCD2 family.</text>
</comment>
<evidence type="ECO:0000256" key="1">
    <source>
        <dbReference type="ARBA" id="ARBA00004123"/>
    </source>
</evidence>
<keyword evidence="4" id="KW-0539">Nucleus</keyword>
<evidence type="ECO:0000256" key="5">
    <source>
        <dbReference type="ARBA" id="ARBA00093456"/>
    </source>
</evidence>
<proteinExistence type="inferred from homology"/>
<dbReference type="GO" id="GO:1990918">
    <property type="term" value="P:double-strand break repair involved in meiotic recombination"/>
    <property type="evidence" value="ECO:0007669"/>
    <property type="project" value="TreeGrafter"/>
</dbReference>
<evidence type="ECO:0000256" key="2">
    <source>
        <dbReference type="ARBA" id="ARBA00022499"/>
    </source>
</evidence>
<feature type="compositionally biased region" description="Acidic residues" evidence="6">
    <location>
        <begin position="1240"/>
        <end position="1271"/>
    </location>
</feature>
<comment type="subcellular location">
    <subcellularLocation>
        <location evidence="1">Nucleus</location>
    </subcellularLocation>
</comment>
<gene>
    <name evidence="7" type="ORF">CONCODRAFT_18868</name>
</gene>
<sequence length="1271" mass="146809">MRNRIFFFHKKFKLKGDPYSIENNFQKFLNSSSKDTKIDKHVLIESFQEFIEDEANLNLALLAPGDTEGGGMSSDDSIVKILLNIESIQPELSDALLEKLSELIDENEEGHQLELSQLILDQFRWLNSLVDPARLMGKIREVISIASPGLQRTIIKVLPEILVDFKDNSTLDELIDIIKENSNLLIQFVESIQNLEIPEQITKSICELIKNQINLIETEELSIAIKFLLLASTPSTVDEIIQSIRTELDFTSLNYASVESINSSSSIADALKSSFLIKEDIKTHWLKTIQSITDPKYFNSIDLIALIIFKLGVLDYKLVLNNIKLNWLIYKSYIKDLITLAEFCLRSSSINESLGNVSNALYLSVFLQSDIYYKQEVIGSLVTHFGSGSPHEIKFALNTLSQIVEKDPESAQKFSIFVKGILDYLEKLNYKQLFKLFGVYTDLILQEEKSGERGFRNELEIILRKQLTHTEFKYKKFGVIATLSIIQRLSYNIETLVKSVKVESSSQTSNMLLNNSNYDYIIFLINMVLTTCKPSNPLLGLFYDNLASLIQNGELHPQIVAWIHENMASNFPKYFISDTKEFFHSDAPSLITDIWQEIDSSDQNIYIDILPLTIRYLEQNPSNPINPTFICSYLNLTQNCEKLLSNGNLEDINLLLTLGIKMFDLEDYEQNVDKYSNVKGYLIAGVLVCINWYREIINTFCQDLELSHYVIKRISNLISLEKYLLDKFAINLQQVKEFTPLTLNWGNNQKSEKETQKYLDIGVLRRNLRMFNIDVYFIFKQFNQYQAVDEANAREYSVITQNEELNFLLINYEIYLQNEFKNFCSEAKFLEICKSKEIQLLKLLVHILKLVQKALSHHSIDYLVAIESKLMDCVYTTLSLFKDKVDKTELEEDDSTFSKVFDLLIKYIKHQPLQVLLKYQKSLSLLYNIIPYSSHNQQKLFKLIHSMLFNIKNESISKEDLNYLILEELKYSEDPIEVVKSYIENLIVPFTQQNDLDELSEVYPFLDGNTFGVYYKIMFEGLCNSLNQLSPLTSLDPTLLHYLSDLVNSWRKLVDIIQLTTTKPIPSIILKYSKQFVELICKKITLLLTSNFFQFQSEIIAIFKQIQYTTRSVQNLCGECKSSKDPSITSLIPNCRKSMEVLIYEVKSLLVQNGCESAFWVGNLKHRKINGEVVSSQYPVEEPDNNNDDYAGEDNDEEREEPVNPKQMKNLKSGRKMKLEQRKEKLKRAKLAQEQMVAEEASEASEDEDEEEEDDQNINEYDQDMIDDGDL</sequence>
<dbReference type="GO" id="GO:0000793">
    <property type="term" value="C:condensed chromosome"/>
    <property type="evidence" value="ECO:0007669"/>
    <property type="project" value="TreeGrafter"/>
</dbReference>
<dbReference type="OrthoDB" id="27031at2759"/>
<dbReference type="GO" id="GO:0031573">
    <property type="term" value="P:mitotic intra-S DNA damage checkpoint signaling"/>
    <property type="evidence" value="ECO:0007669"/>
    <property type="project" value="TreeGrafter"/>
</dbReference>
<dbReference type="GO" id="GO:0005634">
    <property type="term" value="C:nucleus"/>
    <property type="evidence" value="ECO:0007669"/>
    <property type="project" value="UniProtKB-SubCell"/>
</dbReference>
<evidence type="ECO:0000256" key="4">
    <source>
        <dbReference type="ARBA" id="ARBA00023242"/>
    </source>
</evidence>
<keyword evidence="8" id="KW-1185">Reference proteome</keyword>
<feature type="compositionally biased region" description="Acidic residues" evidence="6">
    <location>
        <begin position="1181"/>
        <end position="1200"/>
    </location>
</feature>
<keyword evidence="2" id="KW-1017">Isopeptide bond</keyword>
<reference evidence="7 8" key="1">
    <citation type="journal article" date="2015" name="Genome Biol. Evol.">
        <title>Phylogenomic analyses indicate that early fungi evolved digesting cell walls of algal ancestors of land plants.</title>
        <authorList>
            <person name="Chang Y."/>
            <person name="Wang S."/>
            <person name="Sekimoto S."/>
            <person name="Aerts A.L."/>
            <person name="Choi C."/>
            <person name="Clum A."/>
            <person name="LaButti K.M."/>
            <person name="Lindquist E.A."/>
            <person name="Yee Ngan C."/>
            <person name="Ohm R.A."/>
            <person name="Salamov A.A."/>
            <person name="Grigoriev I.V."/>
            <person name="Spatafora J.W."/>
            <person name="Berbee M.L."/>
        </authorList>
    </citation>
    <scope>NUCLEOTIDE SEQUENCE [LARGE SCALE GENOMIC DNA]</scope>
    <source>
        <strain evidence="7 8">NRRL 28638</strain>
    </source>
</reference>
<accession>A0A137P172</accession>
<evidence type="ECO:0000313" key="8">
    <source>
        <dbReference type="Proteomes" id="UP000070444"/>
    </source>
</evidence>
<dbReference type="Pfam" id="PF14631">
    <property type="entry name" value="FancD2"/>
    <property type="match status" value="2"/>
</dbReference>
<evidence type="ECO:0000313" key="7">
    <source>
        <dbReference type="EMBL" id="KXN68624.1"/>
    </source>
</evidence>
<dbReference type="GO" id="GO:0007129">
    <property type="term" value="P:homologous chromosome pairing at meiosis"/>
    <property type="evidence" value="ECO:0007669"/>
    <property type="project" value="TreeGrafter"/>
</dbReference>
<dbReference type="AlphaFoldDB" id="A0A137P172"/>
<dbReference type="GO" id="GO:0036297">
    <property type="term" value="P:interstrand cross-link repair"/>
    <property type="evidence" value="ECO:0007669"/>
    <property type="project" value="TreeGrafter"/>
</dbReference>
<dbReference type="EMBL" id="KQ964567">
    <property type="protein sequence ID" value="KXN68624.1"/>
    <property type="molecule type" value="Genomic_DNA"/>
</dbReference>
<dbReference type="OMA" id="QCIRGNT"/>
<dbReference type="Proteomes" id="UP000070444">
    <property type="component" value="Unassembled WGS sequence"/>
</dbReference>
<feature type="region of interest" description="Disordered" evidence="6">
    <location>
        <begin position="1175"/>
        <end position="1271"/>
    </location>
</feature>
<dbReference type="GO" id="GO:0070182">
    <property type="term" value="F:DNA polymerase binding"/>
    <property type="evidence" value="ECO:0007669"/>
    <property type="project" value="TreeGrafter"/>
</dbReference>
<keyword evidence="3" id="KW-0832">Ubl conjugation</keyword>
<evidence type="ECO:0000256" key="6">
    <source>
        <dbReference type="SAM" id="MobiDB-lite"/>
    </source>
</evidence>
<evidence type="ECO:0008006" key="9">
    <source>
        <dbReference type="Google" id="ProtNLM"/>
    </source>
</evidence>
<protein>
    <recommendedName>
        <fullName evidence="9">Fanconi anemia group D2 protein</fullName>
    </recommendedName>
</protein>
<evidence type="ECO:0000256" key="3">
    <source>
        <dbReference type="ARBA" id="ARBA00022843"/>
    </source>
</evidence>
<dbReference type="PANTHER" id="PTHR32086">
    <property type="entry name" value="FANCONI ANEMIA GROUP D2 PROTEIN"/>
    <property type="match status" value="1"/>
</dbReference>
<organism evidence="7 8">
    <name type="scientific">Conidiobolus coronatus (strain ATCC 28846 / CBS 209.66 / NRRL 28638)</name>
    <name type="common">Delacroixia coronata</name>
    <dbReference type="NCBI Taxonomy" id="796925"/>
    <lineage>
        <taxon>Eukaryota</taxon>
        <taxon>Fungi</taxon>
        <taxon>Fungi incertae sedis</taxon>
        <taxon>Zoopagomycota</taxon>
        <taxon>Entomophthoromycotina</taxon>
        <taxon>Entomophthoromycetes</taxon>
        <taxon>Entomophthorales</taxon>
        <taxon>Ancylistaceae</taxon>
        <taxon>Conidiobolus</taxon>
    </lineage>
</organism>
<dbReference type="STRING" id="796925.A0A137P172"/>
<name>A0A137P172_CONC2</name>
<dbReference type="PANTHER" id="PTHR32086:SF0">
    <property type="entry name" value="FANCONI ANEMIA GROUP D2 PROTEIN"/>
    <property type="match status" value="1"/>
</dbReference>